<dbReference type="Gene3D" id="2.40.400.10">
    <property type="entry name" value="Acetoacetate decarboxylase-like"/>
    <property type="match status" value="1"/>
</dbReference>
<dbReference type="AlphaFoldDB" id="A0A9W8NN31"/>
<accession>A0A9W8NN31</accession>
<sequence>MSTNGTNSGRPSTADCNHPLKVVIVGAGIGGLSAAVALRGQGHQVELYEQSASASEVGAAVHLAPNANGVLRRWGLLPETFGANDSRAFVERRQTGEIVSEVDLTIPNKMWQYPWQLVHRAALHNRLKETATKEAGRGIAARIKTGSKVVEVDTDSGTVILENGASVTADVVIGADGVYSRMRKFVYGKTPRLFGSGKAAFRFLLSRTLIRGDPVTAPLVEKDNVITIWYGADRRVVMYPCNHNETLNFVCIHPDNESHATQSDAWSKQGSVEQVLKVFRDFDPVLKRLISKVDESELKVWQLLDMEKLPSWTKGRLALLGDAAHPFTPHQGQGAAQAIEDAAALGTVLPRGTQPSDIPERLKLYEKIRYERAHMIQEYSRQAGRDWVNGKPQIDMSSYTSYNFGHDEIDNSENIFRRWQWSKNPNYRYKMPLPFGQTAPAPLPDNSRYTFLTACVDFKASRTYLETLFPTDSFKFTSPATVCTASIRATTLTNISRLGGGGYSRCGLYFHGVEYTRKDESSIAGTYLAALFKDLADTGTDELGVSKIHCQLDVTRQPESYRLIASWRGVQFLHVNIGDLEGSGTKAGGGAIRNNENSSDILTHRYIPAVGQPGKADADYACVIRRAKPSEVVDSMQESVNSTIAFEAGDWGTLPTLHHVASSLAKMPIYEIVSARVTEGSGTEETLACQRIE</sequence>
<keyword evidence="3" id="KW-0285">Flavoprotein</keyword>
<feature type="domain" description="FAD-binding" evidence="7">
    <location>
        <begin position="21"/>
        <end position="375"/>
    </location>
</feature>
<evidence type="ECO:0000256" key="2">
    <source>
        <dbReference type="ARBA" id="ARBA00007992"/>
    </source>
</evidence>
<dbReference type="InterPro" id="IPR023375">
    <property type="entry name" value="ADC_dom_sf"/>
</dbReference>
<dbReference type="GO" id="GO:0004497">
    <property type="term" value="F:monooxygenase activity"/>
    <property type="evidence" value="ECO:0007669"/>
    <property type="project" value="UniProtKB-KW"/>
</dbReference>
<organism evidence="8 9">
    <name type="scientific">Xylaria arbuscula</name>
    <dbReference type="NCBI Taxonomy" id="114810"/>
    <lineage>
        <taxon>Eukaryota</taxon>
        <taxon>Fungi</taxon>
        <taxon>Dikarya</taxon>
        <taxon>Ascomycota</taxon>
        <taxon>Pezizomycotina</taxon>
        <taxon>Sordariomycetes</taxon>
        <taxon>Xylariomycetidae</taxon>
        <taxon>Xylariales</taxon>
        <taxon>Xylariaceae</taxon>
        <taxon>Xylaria</taxon>
    </lineage>
</organism>
<keyword evidence="4" id="KW-0274">FAD</keyword>
<evidence type="ECO:0000256" key="3">
    <source>
        <dbReference type="ARBA" id="ARBA00022630"/>
    </source>
</evidence>
<keyword evidence="9" id="KW-1185">Reference proteome</keyword>
<gene>
    <name evidence="8" type="ORF">NPX13_g663</name>
</gene>
<evidence type="ECO:0000256" key="4">
    <source>
        <dbReference type="ARBA" id="ARBA00022827"/>
    </source>
</evidence>
<dbReference type="SUPFAM" id="SSF160104">
    <property type="entry name" value="Acetoacetate decarboxylase-like"/>
    <property type="match status" value="1"/>
</dbReference>
<dbReference type="GO" id="GO:0071949">
    <property type="term" value="F:FAD binding"/>
    <property type="evidence" value="ECO:0007669"/>
    <property type="project" value="InterPro"/>
</dbReference>
<dbReference type="SUPFAM" id="SSF54373">
    <property type="entry name" value="FAD-linked reductases, C-terminal domain"/>
    <property type="match status" value="1"/>
</dbReference>
<comment type="caution">
    <text evidence="8">The sequence shown here is derived from an EMBL/GenBank/DDBJ whole genome shotgun (WGS) entry which is preliminary data.</text>
</comment>
<reference evidence="8" key="1">
    <citation type="submission" date="2022-07" db="EMBL/GenBank/DDBJ databases">
        <title>Genome Sequence of Xylaria arbuscula.</title>
        <authorList>
            <person name="Buettner E."/>
        </authorList>
    </citation>
    <scope>NUCLEOTIDE SEQUENCE</scope>
    <source>
        <strain evidence="8">VT107</strain>
    </source>
</reference>
<dbReference type="VEuPathDB" id="FungiDB:F4678DRAFT_486179"/>
<comment type="pathway">
    <text evidence="1">Secondary metabolite biosynthesis.</text>
</comment>
<keyword evidence="6" id="KW-0503">Monooxygenase</keyword>
<evidence type="ECO:0000313" key="8">
    <source>
        <dbReference type="EMBL" id="KAJ3579899.1"/>
    </source>
</evidence>
<evidence type="ECO:0000256" key="1">
    <source>
        <dbReference type="ARBA" id="ARBA00005179"/>
    </source>
</evidence>
<dbReference type="InterPro" id="IPR002938">
    <property type="entry name" value="FAD-bd"/>
</dbReference>
<dbReference type="PRINTS" id="PR00420">
    <property type="entry name" value="RNGMNOXGNASE"/>
</dbReference>
<comment type="similarity">
    <text evidence="2">Belongs to the paxM FAD-dependent monooxygenase family.</text>
</comment>
<evidence type="ECO:0000256" key="6">
    <source>
        <dbReference type="ARBA" id="ARBA00023033"/>
    </source>
</evidence>
<dbReference type="InterPro" id="IPR036188">
    <property type="entry name" value="FAD/NAD-bd_sf"/>
</dbReference>
<dbReference type="InterPro" id="IPR050493">
    <property type="entry name" value="FAD-dep_Monooxygenase_BioMet"/>
</dbReference>
<proteinExistence type="inferred from homology"/>
<evidence type="ECO:0000313" key="9">
    <source>
        <dbReference type="Proteomes" id="UP001148614"/>
    </source>
</evidence>
<evidence type="ECO:0000259" key="7">
    <source>
        <dbReference type="Pfam" id="PF01494"/>
    </source>
</evidence>
<dbReference type="SUPFAM" id="SSF51905">
    <property type="entry name" value="FAD/NAD(P)-binding domain"/>
    <property type="match status" value="1"/>
</dbReference>
<evidence type="ECO:0000256" key="5">
    <source>
        <dbReference type="ARBA" id="ARBA00023002"/>
    </source>
</evidence>
<dbReference type="Pfam" id="PF01494">
    <property type="entry name" value="FAD_binding_3"/>
    <property type="match status" value="1"/>
</dbReference>
<dbReference type="PANTHER" id="PTHR13789">
    <property type="entry name" value="MONOOXYGENASE"/>
    <property type="match status" value="1"/>
</dbReference>
<dbReference type="EMBL" id="JANPWZ010000047">
    <property type="protein sequence ID" value="KAJ3579899.1"/>
    <property type="molecule type" value="Genomic_DNA"/>
</dbReference>
<protein>
    <recommendedName>
        <fullName evidence="7">FAD-binding domain-containing protein</fullName>
    </recommendedName>
</protein>
<name>A0A9W8NN31_9PEZI</name>
<dbReference type="Proteomes" id="UP001148614">
    <property type="component" value="Unassembled WGS sequence"/>
</dbReference>
<dbReference type="Gene3D" id="3.50.50.60">
    <property type="entry name" value="FAD/NAD(P)-binding domain"/>
    <property type="match status" value="1"/>
</dbReference>
<keyword evidence="5" id="KW-0560">Oxidoreductase</keyword>
<dbReference type="PANTHER" id="PTHR13789:SF261">
    <property type="entry name" value="HYDROXYLASE, PUTATIVE (AFU_ORTHOLOGUE AFUA_7G00590)-RELATED"/>
    <property type="match status" value="1"/>
</dbReference>